<dbReference type="GeneID" id="55820521"/>
<feature type="transmembrane region" description="Helical" evidence="6">
    <location>
        <begin position="21"/>
        <end position="45"/>
    </location>
</feature>
<dbReference type="OrthoDB" id="342253at2157"/>
<dbReference type="SMART" id="SM00388">
    <property type="entry name" value="HisKA"/>
    <property type="match status" value="1"/>
</dbReference>
<dbReference type="InterPro" id="IPR005467">
    <property type="entry name" value="His_kinase_dom"/>
</dbReference>
<dbReference type="InterPro" id="IPR003661">
    <property type="entry name" value="HisK_dim/P_dom"/>
</dbReference>
<proteinExistence type="predicted"/>
<evidence type="ECO:0000256" key="1">
    <source>
        <dbReference type="ARBA" id="ARBA00000085"/>
    </source>
</evidence>
<keyword evidence="6" id="KW-0472">Membrane</keyword>
<dbReference type="Gene3D" id="3.30.565.10">
    <property type="entry name" value="Histidine kinase-like ATPase, C-terminal domain"/>
    <property type="match status" value="1"/>
</dbReference>
<keyword evidence="9" id="KW-1185">Reference proteome</keyword>
<dbReference type="InterPro" id="IPR004358">
    <property type="entry name" value="Sig_transdc_His_kin-like_C"/>
</dbReference>
<dbReference type="Pfam" id="PF00512">
    <property type="entry name" value="HisKA"/>
    <property type="match status" value="1"/>
</dbReference>
<dbReference type="PRINTS" id="PR00344">
    <property type="entry name" value="BCTRLSENSOR"/>
</dbReference>
<keyword evidence="4" id="KW-0808">Transferase</keyword>
<dbReference type="FunFam" id="3.30.565.10:FF:000006">
    <property type="entry name" value="Sensor histidine kinase WalK"/>
    <property type="match status" value="1"/>
</dbReference>
<keyword evidence="6" id="KW-1133">Transmembrane helix</keyword>
<evidence type="ECO:0000259" key="7">
    <source>
        <dbReference type="PROSITE" id="PS50109"/>
    </source>
</evidence>
<feature type="domain" description="Histidine kinase" evidence="7">
    <location>
        <begin position="101"/>
        <end position="320"/>
    </location>
</feature>
<reference evidence="8 9" key="1">
    <citation type="submission" date="2020-06" db="EMBL/GenBank/DDBJ databases">
        <title>Methanolobus halotolerans sp. nov., isolated from a saline lake Tus in Siberia.</title>
        <authorList>
            <person name="Shen Y."/>
            <person name="Chen S.-C."/>
            <person name="Lai M.-C."/>
            <person name="Huang H.-H."/>
            <person name="Chiu H.-H."/>
            <person name="Tang S.-L."/>
            <person name="Rogozin D.Y."/>
            <person name="Degermendzhy A.G."/>
        </authorList>
    </citation>
    <scope>NUCLEOTIDE SEQUENCE [LARGE SCALE GENOMIC DNA]</scope>
    <source>
        <strain evidence="8 9">DSM 21339</strain>
    </source>
</reference>
<dbReference type="InterPro" id="IPR003594">
    <property type="entry name" value="HATPase_dom"/>
</dbReference>
<dbReference type="RefSeq" id="WP_176964287.1">
    <property type="nucleotide sequence ID" value="NZ_CP058215.1"/>
</dbReference>
<evidence type="ECO:0000256" key="5">
    <source>
        <dbReference type="ARBA" id="ARBA00022777"/>
    </source>
</evidence>
<dbReference type="PANTHER" id="PTHR43547:SF2">
    <property type="entry name" value="HYBRID SIGNAL TRANSDUCTION HISTIDINE KINASE C"/>
    <property type="match status" value="1"/>
</dbReference>
<evidence type="ECO:0000256" key="4">
    <source>
        <dbReference type="ARBA" id="ARBA00022679"/>
    </source>
</evidence>
<evidence type="ECO:0000256" key="2">
    <source>
        <dbReference type="ARBA" id="ARBA00012438"/>
    </source>
</evidence>
<evidence type="ECO:0000256" key="6">
    <source>
        <dbReference type="SAM" id="Phobius"/>
    </source>
</evidence>
<dbReference type="GO" id="GO:0000155">
    <property type="term" value="F:phosphorelay sensor kinase activity"/>
    <property type="evidence" value="ECO:0007669"/>
    <property type="project" value="InterPro"/>
</dbReference>
<gene>
    <name evidence="8" type="ORF">HWN40_02560</name>
</gene>
<dbReference type="CDD" id="cd00075">
    <property type="entry name" value="HATPase"/>
    <property type="match status" value="1"/>
</dbReference>
<comment type="catalytic activity">
    <reaction evidence="1">
        <text>ATP + protein L-histidine = ADP + protein N-phospho-L-histidine.</text>
        <dbReference type="EC" id="2.7.13.3"/>
    </reaction>
</comment>
<dbReference type="CDD" id="cd00082">
    <property type="entry name" value="HisKA"/>
    <property type="match status" value="1"/>
</dbReference>
<keyword evidence="6" id="KW-0812">Transmembrane</keyword>
<dbReference type="KEGG" id="mzi:HWN40_02560"/>
<organism evidence="8 9">
    <name type="scientific">Methanolobus zinderi</name>
    <dbReference type="NCBI Taxonomy" id="536044"/>
    <lineage>
        <taxon>Archaea</taxon>
        <taxon>Methanobacteriati</taxon>
        <taxon>Methanobacteriota</taxon>
        <taxon>Stenosarchaea group</taxon>
        <taxon>Methanomicrobia</taxon>
        <taxon>Methanosarcinales</taxon>
        <taxon>Methanosarcinaceae</taxon>
        <taxon>Methanolobus</taxon>
    </lineage>
</organism>
<dbReference type="EMBL" id="CP058215">
    <property type="protein sequence ID" value="QLC49224.1"/>
    <property type="molecule type" value="Genomic_DNA"/>
</dbReference>
<evidence type="ECO:0000256" key="3">
    <source>
        <dbReference type="ARBA" id="ARBA00022553"/>
    </source>
</evidence>
<sequence length="333" mass="38310">MKGKTLSFKKQTLQEKTSRDVILVVIIAVFLFIVSNLAGISRILIEEPDLFVRFRIGELSIILMFLLIISLIFSRRRYLELRDSYDNFDSVERMKDEFISNLRHELKTPLIPIKGYSELMHEEDLGCINEKQKDALCKILDSCERLLHRIDSLIFMSIASSGDIEYSFSHLRLEDVIDGAISSLNPEISRKQQLIEKDIEKELPFIYGDRAYLKEVFVQILDNAIKFSPEQSSIQICAYEGYKSLHVKITDKGSGIPEEEIENVFERFYQTDGSITRKYNGNGLGLYVARSIVKAHHGNIWIESEEGKGTTVHVKLPETDMNFQKTTGIYPVR</sequence>
<keyword evidence="5 8" id="KW-0418">Kinase</keyword>
<evidence type="ECO:0000313" key="8">
    <source>
        <dbReference type="EMBL" id="QLC49224.1"/>
    </source>
</evidence>
<dbReference type="SUPFAM" id="SSF55874">
    <property type="entry name" value="ATPase domain of HSP90 chaperone/DNA topoisomerase II/histidine kinase"/>
    <property type="match status" value="1"/>
</dbReference>
<feature type="transmembrane region" description="Helical" evidence="6">
    <location>
        <begin position="51"/>
        <end position="73"/>
    </location>
</feature>
<dbReference type="InterPro" id="IPR036097">
    <property type="entry name" value="HisK_dim/P_sf"/>
</dbReference>
<evidence type="ECO:0000313" key="9">
    <source>
        <dbReference type="Proteomes" id="UP000509594"/>
    </source>
</evidence>
<dbReference type="AlphaFoldDB" id="A0A7D5I3U7"/>
<dbReference type="Proteomes" id="UP000509594">
    <property type="component" value="Chromosome"/>
</dbReference>
<dbReference type="SUPFAM" id="SSF47384">
    <property type="entry name" value="Homodimeric domain of signal transducing histidine kinase"/>
    <property type="match status" value="1"/>
</dbReference>
<dbReference type="SMART" id="SM00387">
    <property type="entry name" value="HATPase_c"/>
    <property type="match status" value="1"/>
</dbReference>
<dbReference type="PROSITE" id="PS50109">
    <property type="entry name" value="HIS_KIN"/>
    <property type="match status" value="1"/>
</dbReference>
<protein>
    <recommendedName>
        <fullName evidence="2">histidine kinase</fullName>
        <ecNumber evidence="2">2.7.13.3</ecNumber>
    </recommendedName>
</protein>
<dbReference type="Gene3D" id="1.10.287.130">
    <property type="match status" value="1"/>
</dbReference>
<keyword evidence="3" id="KW-0597">Phosphoprotein</keyword>
<name>A0A7D5I3U7_9EURY</name>
<dbReference type="InterPro" id="IPR036890">
    <property type="entry name" value="HATPase_C_sf"/>
</dbReference>
<dbReference type="Pfam" id="PF02518">
    <property type="entry name" value="HATPase_c"/>
    <property type="match status" value="1"/>
</dbReference>
<dbReference type="EC" id="2.7.13.3" evidence="2"/>
<dbReference type="PANTHER" id="PTHR43547">
    <property type="entry name" value="TWO-COMPONENT HISTIDINE KINASE"/>
    <property type="match status" value="1"/>
</dbReference>
<accession>A0A7D5I3U7</accession>